<keyword evidence="1" id="KW-0677">Repeat</keyword>
<dbReference type="InterPro" id="IPR011990">
    <property type="entry name" value="TPR-like_helical_dom_sf"/>
</dbReference>
<dbReference type="EMBL" id="JACHGF010000002">
    <property type="protein sequence ID" value="MBB5283175.1"/>
    <property type="molecule type" value="Genomic_DNA"/>
</dbReference>
<keyword evidence="6" id="KW-1185">Reference proteome</keyword>
<dbReference type="RefSeq" id="WP_184172337.1">
    <property type="nucleotide sequence ID" value="NZ_JACHGF010000002.1"/>
</dbReference>
<accession>A0A840TJR8</accession>
<dbReference type="PANTHER" id="PTHR44858">
    <property type="entry name" value="TETRATRICOPEPTIDE REPEAT PROTEIN 6"/>
    <property type="match status" value="1"/>
</dbReference>
<gene>
    <name evidence="5" type="ORF">HNQ92_001301</name>
</gene>
<sequence>MNPIQLHLGVLLFFTLFFAGCTSVDQEDASNFFLRGNIQLSQRNYEEAIRLYDEAIAKYPDLTDAYLNKGIALLELDRTQAAYEVLSVAIEREGDDASGPAYLTRAEAALRLGDTETATSDLAKITQAYRDSAQYFLIHGNLMVAKSNAAEALSDYDRALRLRPAFEEALVNRGALYFEQKAYTNAEADFLKALQIAPNQPQALNNMGLLESRRENWAKALGYFEQALALNPADPLALNNKGYALLRTGKAEEAFRLVSRSLSLQPENGYALRNLGIYYLQSGKLAEAIAQFDQAMKLAQPVEELYGWAGRAYQSQGQLDRACGIWQKGTLLDDPLAKQQYAALCQR</sequence>
<evidence type="ECO:0000313" key="6">
    <source>
        <dbReference type="Proteomes" id="UP000557307"/>
    </source>
</evidence>
<dbReference type="Pfam" id="PF13424">
    <property type="entry name" value="TPR_12"/>
    <property type="match status" value="2"/>
</dbReference>
<proteinExistence type="predicted"/>
<dbReference type="PROSITE" id="PS50005">
    <property type="entry name" value="TPR"/>
    <property type="match status" value="6"/>
</dbReference>
<feature type="repeat" description="TPR" evidence="3">
    <location>
        <begin position="269"/>
        <end position="302"/>
    </location>
</feature>
<evidence type="ECO:0000313" key="5">
    <source>
        <dbReference type="EMBL" id="MBB5283175.1"/>
    </source>
</evidence>
<dbReference type="PANTHER" id="PTHR44858:SF1">
    <property type="entry name" value="UDP-N-ACETYLGLUCOSAMINE--PEPTIDE N-ACETYLGLUCOSAMINYLTRANSFERASE SPINDLY-RELATED"/>
    <property type="match status" value="1"/>
</dbReference>
<dbReference type="SUPFAM" id="SSF48452">
    <property type="entry name" value="TPR-like"/>
    <property type="match status" value="1"/>
</dbReference>
<keyword evidence="2 3" id="KW-0802">TPR repeat</keyword>
<feature type="repeat" description="TPR" evidence="3">
    <location>
        <begin position="235"/>
        <end position="268"/>
    </location>
</feature>
<dbReference type="SMART" id="SM00028">
    <property type="entry name" value="TPR"/>
    <property type="match status" value="8"/>
</dbReference>
<dbReference type="AlphaFoldDB" id="A0A840TJR8"/>
<feature type="chain" id="PRO_5032766293" evidence="4">
    <location>
        <begin position="20"/>
        <end position="347"/>
    </location>
</feature>
<feature type="signal peptide" evidence="4">
    <location>
        <begin position="1"/>
        <end position="19"/>
    </location>
</feature>
<feature type="repeat" description="TPR" evidence="3">
    <location>
        <begin position="29"/>
        <end position="62"/>
    </location>
</feature>
<name>A0A840TJR8_9BACT</name>
<feature type="repeat" description="TPR" evidence="3">
    <location>
        <begin position="167"/>
        <end position="200"/>
    </location>
</feature>
<keyword evidence="4" id="KW-0732">Signal</keyword>
<reference evidence="5 6" key="1">
    <citation type="submission" date="2020-08" db="EMBL/GenBank/DDBJ databases">
        <title>Genomic Encyclopedia of Type Strains, Phase IV (KMG-IV): sequencing the most valuable type-strain genomes for metagenomic binning, comparative biology and taxonomic classification.</title>
        <authorList>
            <person name="Goeker M."/>
        </authorList>
    </citation>
    <scope>NUCLEOTIDE SEQUENCE [LARGE SCALE GENOMIC DNA]</scope>
    <source>
        <strain evidence="5 6">DSM 105074</strain>
    </source>
</reference>
<dbReference type="InterPro" id="IPR050498">
    <property type="entry name" value="Ycf3"/>
</dbReference>
<organism evidence="5 6">
    <name type="scientific">Rhabdobacter roseus</name>
    <dbReference type="NCBI Taxonomy" id="1655419"/>
    <lineage>
        <taxon>Bacteria</taxon>
        <taxon>Pseudomonadati</taxon>
        <taxon>Bacteroidota</taxon>
        <taxon>Cytophagia</taxon>
        <taxon>Cytophagales</taxon>
        <taxon>Cytophagaceae</taxon>
        <taxon>Rhabdobacter</taxon>
    </lineage>
</organism>
<dbReference type="GO" id="GO:0046813">
    <property type="term" value="P:receptor-mediated virion attachment to host cell"/>
    <property type="evidence" value="ECO:0007669"/>
    <property type="project" value="TreeGrafter"/>
</dbReference>
<evidence type="ECO:0000256" key="4">
    <source>
        <dbReference type="SAM" id="SignalP"/>
    </source>
</evidence>
<evidence type="ECO:0000256" key="1">
    <source>
        <dbReference type="ARBA" id="ARBA00022737"/>
    </source>
</evidence>
<protein>
    <submittedName>
        <fullName evidence="5">Tetratricopeptide (TPR) repeat protein</fullName>
    </submittedName>
</protein>
<dbReference type="Pfam" id="PF13432">
    <property type="entry name" value="TPR_16"/>
    <property type="match status" value="1"/>
</dbReference>
<evidence type="ECO:0000256" key="3">
    <source>
        <dbReference type="PROSITE-ProRule" id="PRU00339"/>
    </source>
</evidence>
<dbReference type="Pfam" id="PF07721">
    <property type="entry name" value="TPR_4"/>
    <property type="match status" value="1"/>
</dbReference>
<dbReference type="Proteomes" id="UP000557307">
    <property type="component" value="Unassembled WGS sequence"/>
</dbReference>
<feature type="repeat" description="TPR" evidence="3">
    <location>
        <begin position="133"/>
        <end position="166"/>
    </location>
</feature>
<dbReference type="InterPro" id="IPR011717">
    <property type="entry name" value="TPR-4"/>
</dbReference>
<dbReference type="Gene3D" id="1.25.40.10">
    <property type="entry name" value="Tetratricopeptide repeat domain"/>
    <property type="match status" value="4"/>
</dbReference>
<comment type="caution">
    <text evidence="5">The sequence shown here is derived from an EMBL/GenBank/DDBJ whole genome shotgun (WGS) entry which is preliminary data.</text>
</comment>
<evidence type="ECO:0000256" key="2">
    <source>
        <dbReference type="ARBA" id="ARBA00022803"/>
    </source>
</evidence>
<dbReference type="InterPro" id="IPR019734">
    <property type="entry name" value="TPR_rpt"/>
</dbReference>
<feature type="repeat" description="TPR" evidence="3">
    <location>
        <begin position="201"/>
        <end position="234"/>
    </location>
</feature>
<dbReference type="GO" id="GO:0009279">
    <property type="term" value="C:cell outer membrane"/>
    <property type="evidence" value="ECO:0007669"/>
    <property type="project" value="TreeGrafter"/>
</dbReference>
<dbReference type="GO" id="GO:0042802">
    <property type="term" value="F:identical protein binding"/>
    <property type="evidence" value="ECO:0007669"/>
    <property type="project" value="InterPro"/>
</dbReference>